<reference evidence="10" key="1">
    <citation type="submission" date="2023-12" db="EMBL/GenBank/DDBJ databases">
        <title>Genome assembly of Anisodus tanguticus.</title>
        <authorList>
            <person name="Wang Y.-J."/>
        </authorList>
    </citation>
    <scope>NUCLEOTIDE SEQUENCE</scope>
    <source>
        <strain evidence="10">KB-2021</strain>
        <tissue evidence="10">Leaf</tissue>
    </source>
</reference>
<keyword evidence="5 9" id="KW-0732">Signal</keyword>
<feature type="chain" id="PRO_5042106046" evidence="9">
    <location>
        <begin position="25"/>
        <end position="92"/>
    </location>
</feature>
<evidence type="ECO:0000256" key="1">
    <source>
        <dbReference type="ARBA" id="ARBA00004613"/>
    </source>
</evidence>
<evidence type="ECO:0000256" key="5">
    <source>
        <dbReference type="ARBA" id="ARBA00022729"/>
    </source>
</evidence>
<dbReference type="PANTHER" id="PTHR34270:SF3">
    <property type="entry name" value="PROTEIN RALF-LIKE 16-RELATED"/>
    <property type="match status" value="1"/>
</dbReference>
<dbReference type="PANTHER" id="PTHR34270">
    <property type="entry name" value="PROTEIN RALF-LIKE 15-RELATED"/>
    <property type="match status" value="1"/>
</dbReference>
<dbReference type="Pfam" id="PF05498">
    <property type="entry name" value="RALF"/>
    <property type="match status" value="1"/>
</dbReference>
<dbReference type="GO" id="GO:0005179">
    <property type="term" value="F:hormone activity"/>
    <property type="evidence" value="ECO:0007669"/>
    <property type="project" value="UniProtKB-KW"/>
</dbReference>
<evidence type="ECO:0000256" key="7">
    <source>
        <dbReference type="ARBA" id="ARBA00037228"/>
    </source>
</evidence>
<evidence type="ECO:0000256" key="4">
    <source>
        <dbReference type="ARBA" id="ARBA00022702"/>
    </source>
</evidence>
<protein>
    <submittedName>
        <fullName evidence="10">Uncharacterized protein</fullName>
    </submittedName>
</protein>
<evidence type="ECO:0000313" key="11">
    <source>
        <dbReference type="Proteomes" id="UP001291623"/>
    </source>
</evidence>
<keyword evidence="6" id="KW-1015">Disulfide bond</keyword>
<feature type="compositionally biased region" description="Polar residues" evidence="8">
    <location>
        <begin position="82"/>
        <end position="92"/>
    </location>
</feature>
<dbReference type="EMBL" id="JAVYJV010000010">
    <property type="protein sequence ID" value="KAK4360200.1"/>
    <property type="molecule type" value="Genomic_DNA"/>
</dbReference>
<evidence type="ECO:0000256" key="3">
    <source>
        <dbReference type="ARBA" id="ARBA00022525"/>
    </source>
</evidence>
<evidence type="ECO:0000256" key="2">
    <source>
        <dbReference type="ARBA" id="ARBA00009178"/>
    </source>
</evidence>
<comment type="caution">
    <text evidence="10">The sequence shown here is derived from an EMBL/GenBank/DDBJ whole genome shotgun (WGS) entry which is preliminary data.</text>
</comment>
<dbReference type="Proteomes" id="UP001291623">
    <property type="component" value="Unassembled WGS sequence"/>
</dbReference>
<comment type="similarity">
    <text evidence="2">Belongs to the plant rapid alkalinization factor (RALF) family.</text>
</comment>
<evidence type="ECO:0000313" key="10">
    <source>
        <dbReference type="EMBL" id="KAK4360200.1"/>
    </source>
</evidence>
<comment type="subcellular location">
    <subcellularLocation>
        <location evidence="1">Secreted</location>
    </subcellularLocation>
</comment>
<feature type="signal peptide" evidence="9">
    <location>
        <begin position="1"/>
        <end position="24"/>
    </location>
</feature>
<feature type="region of interest" description="Disordered" evidence="8">
    <location>
        <begin position="67"/>
        <end position="92"/>
    </location>
</feature>
<evidence type="ECO:0000256" key="8">
    <source>
        <dbReference type="SAM" id="MobiDB-lite"/>
    </source>
</evidence>
<sequence>MATSRAVIVVVLIAITLLAESSEGKRIGYGAIGGNGVPCSHKNKSLNNCHVGKPVNPYTRGCEATNRCRNGKEPPPRVEAASTLNASPNNLT</sequence>
<evidence type="ECO:0000256" key="6">
    <source>
        <dbReference type="ARBA" id="ARBA00023157"/>
    </source>
</evidence>
<keyword evidence="4" id="KW-0372">Hormone</keyword>
<keyword evidence="11" id="KW-1185">Reference proteome</keyword>
<proteinExistence type="inferred from homology"/>
<dbReference type="GO" id="GO:0005576">
    <property type="term" value="C:extracellular region"/>
    <property type="evidence" value="ECO:0007669"/>
    <property type="project" value="UniProtKB-SubCell"/>
</dbReference>
<accession>A0AAE1RYI1</accession>
<evidence type="ECO:0000256" key="9">
    <source>
        <dbReference type="SAM" id="SignalP"/>
    </source>
</evidence>
<gene>
    <name evidence="10" type="ORF">RND71_019152</name>
</gene>
<comment type="function">
    <text evidence="7">Cell signaling peptide that may regulate plant stress, growth, and development. Mediates a rapid alkalinization of extracellular space by mediating a transient increase in the cytoplasmic Ca(2+) concentration leading to a calcium-dependent signaling events through a cell surface receptor and a concomitant activation of some intracellular mitogen-activated protein kinases.</text>
</comment>
<name>A0AAE1RYI1_9SOLA</name>
<dbReference type="AlphaFoldDB" id="A0AAE1RYI1"/>
<keyword evidence="3" id="KW-0964">Secreted</keyword>
<organism evidence="10 11">
    <name type="scientific">Anisodus tanguticus</name>
    <dbReference type="NCBI Taxonomy" id="243964"/>
    <lineage>
        <taxon>Eukaryota</taxon>
        <taxon>Viridiplantae</taxon>
        <taxon>Streptophyta</taxon>
        <taxon>Embryophyta</taxon>
        <taxon>Tracheophyta</taxon>
        <taxon>Spermatophyta</taxon>
        <taxon>Magnoliopsida</taxon>
        <taxon>eudicotyledons</taxon>
        <taxon>Gunneridae</taxon>
        <taxon>Pentapetalae</taxon>
        <taxon>asterids</taxon>
        <taxon>lamiids</taxon>
        <taxon>Solanales</taxon>
        <taxon>Solanaceae</taxon>
        <taxon>Solanoideae</taxon>
        <taxon>Hyoscyameae</taxon>
        <taxon>Anisodus</taxon>
    </lineage>
</organism>
<dbReference type="InterPro" id="IPR008801">
    <property type="entry name" value="RALF"/>
</dbReference>